<accession>A0A2M6WRT3</accession>
<dbReference type="SUPFAM" id="SSF47413">
    <property type="entry name" value="lambda repressor-like DNA-binding domains"/>
    <property type="match status" value="1"/>
</dbReference>
<dbReference type="SMART" id="SM00530">
    <property type="entry name" value="HTH_XRE"/>
    <property type="match status" value="1"/>
</dbReference>
<dbReference type="InterPro" id="IPR050400">
    <property type="entry name" value="Bact_Cytoskel_RodZ"/>
</dbReference>
<dbReference type="PROSITE" id="PS50943">
    <property type="entry name" value="HTH_CROC1"/>
    <property type="match status" value="1"/>
</dbReference>
<dbReference type="EMBL" id="PFAO01000024">
    <property type="protein sequence ID" value="PIT95472.1"/>
    <property type="molecule type" value="Genomic_DNA"/>
</dbReference>
<dbReference type="AlphaFoldDB" id="A0A2M6WRT3"/>
<feature type="domain" description="HTH cro/C1-type" evidence="2">
    <location>
        <begin position="20"/>
        <end position="80"/>
    </location>
</feature>
<dbReference type="Gene3D" id="2.60.40.10">
    <property type="entry name" value="Immunoglobulins"/>
    <property type="match status" value="1"/>
</dbReference>
<reference evidence="4" key="1">
    <citation type="submission" date="2017-09" db="EMBL/GenBank/DDBJ databases">
        <title>Depth-based differentiation of microbial function through sediment-hosted aquifers and enrichment of novel symbionts in the deep terrestrial subsurface.</title>
        <authorList>
            <person name="Probst A.J."/>
            <person name="Ladd B."/>
            <person name="Jarett J.K."/>
            <person name="Geller-Mcgrath D.E."/>
            <person name="Sieber C.M.K."/>
            <person name="Emerson J.B."/>
            <person name="Anantharaman K."/>
            <person name="Thomas B.C."/>
            <person name="Malmstrom R."/>
            <person name="Stieglmeier M."/>
            <person name="Klingl A."/>
            <person name="Woyke T."/>
            <person name="Ryan C.M."/>
            <person name="Banfield J.F."/>
        </authorList>
    </citation>
    <scope>NUCLEOTIDE SEQUENCE [LARGE SCALE GENOMIC DNA]</scope>
</reference>
<comment type="caution">
    <text evidence="3">The sequence shown here is derived from an EMBL/GenBank/DDBJ whole genome shotgun (WGS) entry which is preliminary data.</text>
</comment>
<feature type="transmembrane region" description="Helical" evidence="1">
    <location>
        <begin position="116"/>
        <end position="135"/>
    </location>
</feature>
<dbReference type="PANTHER" id="PTHR34475">
    <property type="match status" value="1"/>
</dbReference>
<name>A0A2M6WRT3_9BACT</name>
<evidence type="ECO:0000256" key="1">
    <source>
        <dbReference type="SAM" id="Phobius"/>
    </source>
</evidence>
<keyword evidence="1" id="KW-0812">Transmembrane</keyword>
<proteinExistence type="predicted"/>
<evidence type="ECO:0000259" key="2">
    <source>
        <dbReference type="PROSITE" id="PS50943"/>
    </source>
</evidence>
<sequence>MNSFVSNKLFLDNETVAEQLRRARQDKKIKLKQVAKKLNINEKYLASLEKGEYDKLPRGVYGKNFLREYANWLGLDYQELAKAYNGELNIYQPQGAKELFAKQVVKKQYLWAIPKITRNILIIAIVAICFVYLGWRFNKIISPPDLLIYSPVENLITVQSTVEVLGKTEAEAQIIINNEIVLSDTSGNFSKTVSLKDGLNNISITASKKYGRSKTITRQILVKTEETSTIAN</sequence>
<dbReference type="PANTHER" id="PTHR34475:SF1">
    <property type="entry name" value="CYTOSKELETON PROTEIN RODZ"/>
    <property type="match status" value="1"/>
</dbReference>
<evidence type="ECO:0000313" key="3">
    <source>
        <dbReference type="EMBL" id="PIT95472.1"/>
    </source>
</evidence>
<evidence type="ECO:0000313" key="4">
    <source>
        <dbReference type="Proteomes" id="UP000228964"/>
    </source>
</evidence>
<dbReference type="Pfam" id="PF09136">
    <property type="entry name" value="Glucodextran_B"/>
    <property type="match status" value="1"/>
</dbReference>
<dbReference type="Pfam" id="PF13413">
    <property type="entry name" value="HTH_25"/>
    <property type="match status" value="1"/>
</dbReference>
<dbReference type="InterPro" id="IPR001387">
    <property type="entry name" value="Cro/C1-type_HTH"/>
</dbReference>
<dbReference type="CDD" id="cd00093">
    <property type="entry name" value="HTH_XRE"/>
    <property type="match status" value="1"/>
</dbReference>
<keyword evidence="1" id="KW-1133">Transmembrane helix</keyword>
<protein>
    <recommendedName>
        <fullName evidence="2">HTH cro/C1-type domain-containing protein</fullName>
    </recommendedName>
</protein>
<dbReference type="Proteomes" id="UP000228964">
    <property type="component" value="Unassembled WGS sequence"/>
</dbReference>
<dbReference type="Gene3D" id="1.10.260.40">
    <property type="entry name" value="lambda repressor-like DNA-binding domains"/>
    <property type="match status" value="1"/>
</dbReference>
<dbReference type="InterPro" id="IPR013783">
    <property type="entry name" value="Ig-like_fold"/>
</dbReference>
<organism evidence="3 4">
    <name type="scientific">Candidatus Falkowbacteria bacterium CG10_big_fil_rev_8_21_14_0_10_38_22</name>
    <dbReference type="NCBI Taxonomy" id="1974564"/>
    <lineage>
        <taxon>Bacteria</taxon>
        <taxon>Candidatus Falkowiibacteriota</taxon>
    </lineage>
</organism>
<gene>
    <name evidence="3" type="ORF">COT96_01090</name>
</gene>
<keyword evidence="1" id="KW-0472">Membrane</keyword>
<dbReference type="GO" id="GO:0003677">
    <property type="term" value="F:DNA binding"/>
    <property type="evidence" value="ECO:0007669"/>
    <property type="project" value="InterPro"/>
</dbReference>
<dbReference type="InterPro" id="IPR010982">
    <property type="entry name" value="Lambda_DNA-bd_dom_sf"/>
</dbReference>